<organism evidence="2">
    <name type="scientific">freshwater metagenome</name>
    <dbReference type="NCBI Taxonomy" id="449393"/>
    <lineage>
        <taxon>unclassified sequences</taxon>
        <taxon>metagenomes</taxon>
        <taxon>ecological metagenomes</taxon>
    </lineage>
</organism>
<protein>
    <submittedName>
        <fullName evidence="2">Unannotated protein</fullName>
    </submittedName>
</protein>
<proteinExistence type="predicted"/>
<dbReference type="AlphaFoldDB" id="A0A6J6ZH31"/>
<reference evidence="2" key="1">
    <citation type="submission" date="2020-05" db="EMBL/GenBank/DDBJ databases">
        <authorList>
            <person name="Chiriac C."/>
            <person name="Salcher M."/>
            <person name="Ghai R."/>
            <person name="Kavagutti S V."/>
        </authorList>
    </citation>
    <scope>NUCLEOTIDE SEQUENCE</scope>
</reference>
<name>A0A6J6ZH31_9ZZZZ</name>
<sequence>MRSEFESIVEGLSLDESSPTTFLDDLDRLDNAERFIAPIPPRQNLRSTFMSAKKAFARWFNRGDHDDDGAHV</sequence>
<evidence type="ECO:0000313" key="2">
    <source>
        <dbReference type="EMBL" id="CAB4820932.1"/>
    </source>
</evidence>
<gene>
    <name evidence="1" type="ORF">UFOPK2359_00930</name>
    <name evidence="2" type="ORF">UFOPK3167_00282</name>
</gene>
<evidence type="ECO:0000313" key="1">
    <source>
        <dbReference type="EMBL" id="CAB4684920.1"/>
    </source>
</evidence>
<dbReference type="EMBL" id="CAEZXG010000061">
    <property type="protein sequence ID" value="CAB4684920.1"/>
    <property type="molecule type" value="Genomic_DNA"/>
</dbReference>
<accession>A0A6J6ZH31</accession>
<dbReference type="EMBL" id="CAFABF010000006">
    <property type="protein sequence ID" value="CAB4820932.1"/>
    <property type="molecule type" value="Genomic_DNA"/>
</dbReference>